<evidence type="ECO:0000259" key="2">
    <source>
        <dbReference type="Pfam" id="PF19308"/>
    </source>
</evidence>
<accession>A0A947DGH0</accession>
<dbReference type="CDD" id="cd21141">
    <property type="entry name" value="Cas6_III-like"/>
    <property type="match status" value="1"/>
</dbReference>
<feature type="domain" description="CRISPR-associated protein Cas6 C-terminal" evidence="1">
    <location>
        <begin position="169"/>
        <end position="281"/>
    </location>
</feature>
<reference evidence="3" key="1">
    <citation type="submission" date="2020-11" db="EMBL/GenBank/DDBJ databases">
        <authorList>
            <person name="Konstantinou D."/>
            <person name="Gkelis S."/>
            <person name="Popin R."/>
            <person name="Fewer D."/>
            <person name="Sivonen K."/>
        </authorList>
    </citation>
    <scope>NUCLEOTIDE SEQUENCE</scope>
    <source>
        <strain evidence="3">TAU-MAC 1115</strain>
    </source>
</reference>
<comment type="caution">
    <text evidence="3">The sequence shown here is derived from an EMBL/GenBank/DDBJ whole genome shotgun (WGS) entry which is preliminary data.</text>
</comment>
<name>A0A947DGH0_9CYAN</name>
<evidence type="ECO:0000259" key="1">
    <source>
        <dbReference type="Pfam" id="PF10040"/>
    </source>
</evidence>
<dbReference type="Pfam" id="PF10040">
    <property type="entry name" value="CRISPR_Cas6"/>
    <property type="match status" value="1"/>
</dbReference>
<reference evidence="3" key="2">
    <citation type="journal article" date="2021" name="Mar. Drugs">
        <title>Genome Reduction and Secondary Metabolism of the Marine Sponge-Associated Cyanobacterium Leptothoe.</title>
        <authorList>
            <person name="Konstantinou D."/>
            <person name="Popin R.V."/>
            <person name="Fewer D.P."/>
            <person name="Sivonen K."/>
            <person name="Gkelis S."/>
        </authorList>
    </citation>
    <scope>NUCLEOTIDE SEQUENCE</scope>
    <source>
        <strain evidence="3">TAU-MAC 1115</strain>
    </source>
</reference>
<sequence>MPESLVINLVSESIIPFHYLKGHYLQRLFLALVSAVDADLSQLLQTHKHQSFTLSPLQIASQPQSTSVRNLKFLLPRQQLETTPFQYANSSVPAGSHCWWRISLLDDSLFAHVSPRLKQAAAHKTWYLGSARLYITNFLPANGHEWASHSTYQQLYEQASDTNHDLMFQLLTPAVFRHGERVSPLPTRDAVFHSLRKCWNRYSGLVFAPDTILPITAHDFNLRTVTLSLGNNETVMGCLGDLTFQIANKTDPLIVKRINALTDFSCYCGIGYKTDLSLGMVRAQATSRLKL</sequence>
<evidence type="ECO:0000313" key="4">
    <source>
        <dbReference type="Proteomes" id="UP000717364"/>
    </source>
</evidence>
<feature type="domain" description="CRISPR-associated protein Cas6-like N-terminal" evidence="2">
    <location>
        <begin position="1"/>
        <end position="157"/>
    </location>
</feature>
<proteinExistence type="predicted"/>
<dbReference type="Proteomes" id="UP000717364">
    <property type="component" value="Unassembled WGS sequence"/>
</dbReference>
<protein>
    <submittedName>
        <fullName evidence="3">CRISPR system precrRNA processing endoribonuclease RAMP protein Cas6</fullName>
    </submittedName>
</protein>
<keyword evidence="4" id="KW-1185">Reference proteome</keyword>
<dbReference type="InterPro" id="IPR019267">
    <property type="entry name" value="CRISPR-assoc_Cas6_C"/>
</dbReference>
<dbReference type="Gene3D" id="3.30.70.1900">
    <property type="match status" value="1"/>
</dbReference>
<dbReference type="RefSeq" id="WP_215609389.1">
    <property type="nucleotide sequence ID" value="NZ_JADOES010000024.1"/>
</dbReference>
<dbReference type="InterPro" id="IPR045747">
    <property type="entry name" value="CRISPR-assoc_prot_Cas6_N_sf"/>
</dbReference>
<organism evidence="3 4">
    <name type="scientific">Leptothoe spongobia TAU-MAC 1115</name>
    <dbReference type="NCBI Taxonomy" id="1967444"/>
    <lineage>
        <taxon>Bacteria</taxon>
        <taxon>Bacillati</taxon>
        <taxon>Cyanobacteriota</taxon>
        <taxon>Cyanophyceae</taxon>
        <taxon>Nodosilineales</taxon>
        <taxon>Cymatolegaceae</taxon>
        <taxon>Leptothoe</taxon>
        <taxon>Leptothoe spongobia</taxon>
    </lineage>
</organism>
<dbReference type="Gene3D" id="3.30.70.1890">
    <property type="match status" value="1"/>
</dbReference>
<gene>
    <name evidence="3" type="primary">cas6</name>
    <name evidence="3" type="ORF">IXB50_12890</name>
</gene>
<evidence type="ECO:0000313" key="3">
    <source>
        <dbReference type="EMBL" id="MBT9316320.1"/>
    </source>
</evidence>
<dbReference type="AlphaFoldDB" id="A0A947DGH0"/>
<dbReference type="Pfam" id="PF19308">
    <property type="entry name" value="CRISPR_Cas6_N"/>
    <property type="match status" value="1"/>
</dbReference>
<dbReference type="EMBL" id="JADOES010000024">
    <property type="protein sequence ID" value="MBT9316320.1"/>
    <property type="molecule type" value="Genomic_DNA"/>
</dbReference>
<dbReference type="InterPro" id="IPR045648">
    <property type="entry name" value="CRISPR-assoc_Cas6-like_N"/>
</dbReference>